<dbReference type="InterPro" id="IPR016162">
    <property type="entry name" value="Ald_DH_N"/>
</dbReference>
<evidence type="ECO:0000313" key="5">
    <source>
        <dbReference type="Proteomes" id="UP000377798"/>
    </source>
</evidence>
<evidence type="ECO:0000256" key="2">
    <source>
        <dbReference type="ARBA" id="ARBA00023027"/>
    </source>
</evidence>
<evidence type="ECO:0000259" key="3">
    <source>
        <dbReference type="Pfam" id="PF00171"/>
    </source>
</evidence>
<dbReference type="InterPro" id="IPR016161">
    <property type="entry name" value="Ald_DH/histidinol_DH"/>
</dbReference>
<dbReference type="Proteomes" id="UP000377798">
    <property type="component" value="Unassembled WGS sequence"/>
</dbReference>
<sequence>MKIDENVLDCIVKEVMNSLEGKSDAGQTGGVFTDVNEAVAAAKKAQRQLFRMTLADRKKITDAIRQDLVGHVEELSRMTVEETKMGRLEDKIQKNRAALLNTPGIEDLPTSVFSGDRGLTLLELSPFGVIGSITPSTNPTETVICNCIGMICAGNSVVFSPHPGAYRVTNYTVQLINKAILKAGGPENLVVTLSEPSLDKSNQLMKHPDIRMLVATGGPGIVKTVLSSGKKAIGAGAGNPPALVDQTADIEKAVKNIVAGCCFDNNLPCTSEKEAIVVDEVFEYFVFNMKNHPETYFLEDPSQIEALRKLVVKDGKPNKDYTGKNAAYILEKIGIQASEKIKLISCVADFNHDFVQLELLMPILPIVRAKDREEALEMGLEAEHGNRHTAICHSKDIDFLSLTAKEMQTTIFVKNAPSFAGIGIGGEGYTTFTIAGPTGEGLTSTKSYCRHRRCTLVDGFNIR</sequence>
<dbReference type="AlphaFoldDB" id="A0A8H2R248"/>
<dbReference type="EMBL" id="CAACYI010000001">
    <property type="protein sequence ID" value="VFB17263.1"/>
    <property type="molecule type" value="Genomic_DNA"/>
</dbReference>
<dbReference type="Gene3D" id="3.40.309.10">
    <property type="entry name" value="Aldehyde Dehydrogenase, Chain A, domain 2"/>
    <property type="match status" value="1"/>
</dbReference>
<proteinExistence type="predicted"/>
<feature type="domain" description="Aldehyde dehydrogenase" evidence="3">
    <location>
        <begin position="33"/>
        <end position="302"/>
    </location>
</feature>
<name>A0A8H2R248_9FIRM</name>
<dbReference type="PANTHER" id="PTHR11699">
    <property type="entry name" value="ALDEHYDE DEHYDROGENASE-RELATED"/>
    <property type="match status" value="1"/>
</dbReference>
<reference evidence="4 5" key="1">
    <citation type="submission" date="2019-02" db="EMBL/GenBank/DDBJ databases">
        <authorList>
            <consortium name="Pathogen Informatics"/>
        </authorList>
    </citation>
    <scope>NUCLEOTIDE SEQUENCE [LARGE SCALE GENOMIC DNA]</scope>
    <source>
        <strain evidence="4 5">3012STDY7089603</strain>
    </source>
</reference>
<evidence type="ECO:0000256" key="1">
    <source>
        <dbReference type="ARBA" id="ARBA00023002"/>
    </source>
</evidence>
<dbReference type="InterPro" id="IPR012408">
    <property type="entry name" value="Acetald_propionald_DH-rel"/>
</dbReference>
<protein>
    <submittedName>
        <fullName evidence="4">Aldehyde-alcohol dehydrogenase</fullName>
    </submittedName>
</protein>
<evidence type="ECO:0000313" key="4">
    <source>
        <dbReference type="EMBL" id="VFB17263.1"/>
    </source>
</evidence>
<accession>A0A8H2R248</accession>
<gene>
    <name evidence="4" type="primary">adhE_1</name>
    <name evidence="4" type="ORF">NCTC13150_01850</name>
</gene>
<dbReference type="Pfam" id="PF00171">
    <property type="entry name" value="Aldedh"/>
    <property type="match status" value="1"/>
</dbReference>
<dbReference type="PIRSF" id="PIRSF036410">
    <property type="entry name" value="EutE_PduP"/>
    <property type="match status" value="1"/>
</dbReference>
<dbReference type="RefSeq" id="WP_131749845.1">
    <property type="nucleotide sequence ID" value="NZ_CAACYI010000001.1"/>
</dbReference>
<comment type="caution">
    <text evidence="4">The sequence shown here is derived from an EMBL/GenBank/DDBJ whole genome shotgun (WGS) entry which is preliminary data.</text>
</comment>
<dbReference type="CDD" id="cd07121">
    <property type="entry name" value="ALDH_EutE"/>
    <property type="match status" value="1"/>
</dbReference>
<organism evidence="4 5">
    <name type="scientific">Urinicoccus massiliensis</name>
    <dbReference type="NCBI Taxonomy" id="1723382"/>
    <lineage>
        <taxon>Bacteria</taxon>
        <taxon>Bacillati</taxon>
        <taxon>Bacillota</taxon>
        <taxon>Tissierellia</taxon>
        <taxon>Tissierellales</taxon>
        <taxon>Peptoniphilaceae</taxon>
        <taxon>Urinicoccus</taxon>
    </lineage>
</organism>
<keyword evidence="5" id="KW-1185">Reference proteome</keyword>
<keyword evidence="2" id="KW-0520">NAD</keyword>
<dbReference type="GO" id="GO:0008774">
    <property type="term" value="F:acetaldehyde dehydrogenase (acetylating) activity"/>
    <property type="evidence" value="ECO:0007669"/>
    <property type="project" value="InterPro"/>
</dbReference>
<keyword evidence="1" id="KW-0560">Oxidoreductase</keyword>
<dbReference type="NCBIfam" id="NF011927">
    <property type="entry name" value="PRK15398.1"/>
    <property type="match status" value="1"/>
</dbReference>
<dbReference type="SUPFAM" id="SSF53720">
    <property type="entry name" value="ALDH-like"/>
    <property type="match status" value="1"/>
</dbReference>
<dbReference type="InterPro" id="IPR016163">
    <property type="entry name" value="Ald_DH_C"/>
</dbReference>
<dbReference type="InterPro" id="IPR015590">
    <property type="entry name" value="Aldehyde_DH_dom"/>
</dbReference>
<dbReference type="Gene3D" id="3.40.605.10">
    <property type="entry name" value="Aldehyde Dehydrogenase, Chain A, domain 1"/>
    <property type="match status" value="1"/>
</dbReference>